<accession>A0A9W8MXH2</accession>
<evidence type="ECO:0000313" key="4">
    <source>
        <dbReference type="Proteomes" id="UP001148786"/>
    </source>
</evidence>
<dbReference type="SMART" id="SM00225">
    <property type="entry name" value="BTB"/>
    <property type="match status" value="1"/>
</dbReference>
<name>A0A9W8MXH2_9AGAR</name>
<dbReference type="CDD" id="cd18186">
    <property type="entry name" value="BTB_POZ_ZBTB_KLHL-like"/>
    <property type="match status" value="1"/>
</dbReference>
<dbReference type="Proteomes" id="UP001148786">
    <property type="component" value="Unassembled WGS sequence"/>
</dbReference>
<reference evidence="3" key="1">
    <citation type="submission" date="2022-07" db="EMBL/GenBank/DDBJ databases">
        <title>Genome Sequence of Agrocybe chaxingu.</title>
        <authorList>
            <person name="Buettner E."/>
        </authorList>
    </citation>
    <scope>NUCLEOTIDE SEQUENCE</scope>
    <source>
        <strain evidence="3">MP-N11</strain>
    </source>
</reference>
<dbReference type="SUPFAM" id="SSF54695">
    <property type="entry name" value="POZ domain"/>
    <property type="match status" value="1"/>
</dbReference>
<organism evidence="3 4">
    <name type="scientific">Agrocybe chaxingu</name>
    <dbReference type="NCBI Taxonomy" id="84603"/>
    <lineage>
        <taxon>Eukaryota</taxon>
        <taxon>Fungi</taxon>
        <taxon>Dikarya</taxon>
        <taxon>Basidiomycota</taxon>
        <taxon>Agaricomycotina</taxon>
        <taxon>Agaricomycetes</taxon>
        <taxon>Agaricomycetidae</taxon>
        <taxon>Agaricales</taxon>
        <taxon>Agaricineae</taxon>
        <taxon>Strophariaceae</taxon>
        <taxon>Agrocybe</taxon>
    </lineage>
</organism>
<dbReference type="InterPro" id="IPR011333">
    <property type="entry name" value="SKP1/BTB/POZ_sf"/>
</dbReference>
<proteinExistence type="predicted"/>
<evidence type="ECO:0000259" key="2">
    <source>
        <dbReference type="PROSITE" id="PS50097"/>
    </source>
</evidence>
<comment type="caution">
    <text evidence="3">The sequence shown here is derived from an EMBL/GenBank/DDBJ whole genome shotgun (WGS) entry which is preliminary data.</text>
</comment>
<dbReference type="EMBL" id="JANKHO010000172">
    <property type="protein sequence ID" value="KAJ3513919.1"/>
    <property type="molecule type" value="Genomic_DNA"/>
</dbReference>
<dbReference type="PROSITE" id="PS50097">
    <property type="entry name" value="BTB"/>
    <property type="match status" value="1"/>
</dbReference>
<gene>
    <name evidence="3" type="ORF">NLJ89_g2688</name>
</gene>
<keyword evidence="4" id="KW-1185">Reference proteome</keyword>
<dbReference type="Pfam" id="PF00651">
    <property type="entry name" value="BTB"/>
    <property type="match status" value="1"/>
</dbReference>
<protein>
    <recommendedName>
        <fullName evidence="2">BTB domain-containing protein</fullName>
    </recommendedName>
</protein>
<dbReference type="AlphaFoldDB" id="A0A9W8MXH2"/>
<feature type="domain" description="BTB" evidence="2">
    <location>
        <begin position="38"/>
        <end position="105"/>
    </location>
</feature>
<sequence>MSEPAAKRPKLASGDEDATMSDLSGGITRSEDFWLDDGNIILQAESTQFRVHKSMLARHSTVFKDMFSFPQPAEPLDPVVEGCPVVTLSDPAWDVEVILSIFYDNVKCSVIDLEKALSIDEIKAILSMAKKYDIAYLRDRALERLRRCFPTTVKAWDASFGDANGPTIHFKPPLDTVEAVIALALEHGIPTILPSAYLYLAALAPPEKIAGGDKSILSLEARLQCILGRDNLIREIHSSVQLWWYDREFMPPERCNMDQLHPSRAEVLDAFVTALWLTDERTVWDFNAKIPTPAEEKVARLCASCADTVKLCYRRVRREIWRRLPELFDLPPWRELKDFDA</sequence>
<evidence type="ECO:0000313" key="3">
    <source>
        <dbReference type="EMBL" id="KAJ3513919.1"/>
    </source>
</evidence>
<feature type="region of interest" description="Disordered" evidence="1">
    <location>
        <begin position="1"/>
        <end position="22"/>
    </location>
</feature>
<dbReference type="InterPro" id="IPR000210">
    <property type="entry name" value="BTB/POZ_dom"/>
</dbReference>
<dbReference type="OrthoDB" id="2799068at2759"/>
<dbReference type="Gene3D" id="3.30.710.10">
    <property type="entry name" value="Potassium Channel Kv1.1, Chain A"/>
    <property type="match status" value="1"/>
</dbReference>
<evidence type="ECO:0000256" key="1">
    <source>
        <dbReference type="SAM" id="MobiDB-lite"/>
    </source>
</evidence>